<protein>
    <submittedName>
        <fullName evidence="2">Uncharacterized protein</fullName>
    </submittedName>
</protein>
<name>A0A0W8F2L6_9ZZZZ</name>
<dbReference type="EMBL" id="LNQE01001583">
    <property type="protein sequence ID" value="KUG15142.1"/>
    <property type="molecule type" value="Genomic_DNA"/>
</dbReference>
<accession>A0A0W8F2L6</accession>
<dbReference type="AlphaFoldDB" id="A0A0W8F2L6"/>
<feature type="compositionally biased region" description="Low complexity" evidence="1">
    <location>
        <begin position="33"/>
        <end position="45"/>
    </location>
</feature>
<feature type="region of interest" description="Disordered" evidence="1">
    <location>
        <begin position="23"/>
        <end position="45"/>
    </location>
</feature>
<organism evidence="2">
    <name type="scientific">hydrocarbon metagenome</name>
    <dbReference type="NCBI Taxonomy" id="938273"/>
    <lineage>
        <taxon>unclassified sequences</taxon>
        <taxon>metagenomes</taxon>
        <taxon>ecological metagenomes</taxon>
    </lineage>
</organism>
<sequence length="45" mass="4960">MPEMRKTFGAACTRQLFADICHIDPERPPPAPGLKEPAPGVKRND</sequence>
<gene>
    <name evidence="2" type="ORF">ASZ90_015214</name>
</gene>
<comment type="caution">
    <text evidence="2">The sequence shown here is derived from an EMBL/GenBank/DDBJ whole genome shotgun (WGS) entry which is preliminary data.</text>
</comment>
<reference evidence="2" key="1">
    <citation type="journal article" date="2015" name="Proc. Natl. Acad. Sci. U.S.A.">
        <title>Networks of energetic and metabolic interactions define dynamics in microbial communities.</title>
        <authorList>
            <person name="Embree M."/>
            <person name="Liu J.K."/>
            <person name="Al-Bassam M.M."/>
            <person name="Zengler K."/>
        </authorList>
    </citation>
    <scope>NUCLEOTIDE SEQUENCE</scope>
</reference>
<evidence type="ECO:0000313" key="2">
    <source>
        <dbReference type="EMBL" id="KUG15142.1"/>
    </source>
</evidence>
<proteinExistence type="predicted"/>
<evidence type="ECO:0000256" key="1">
    <source>
        <dbReference type="SAM" id="MobiDB-lite"/>
    </source>
</evidence>